<dbReference type="AlphaFoldDB" id="A0A8C2X5Z7"/>
<dbReference type="PANTHER" id="PTHR31025:SF19">
    <property type="entry name" value="SI:CH73-42K18.1-RELATED"/>
    <property type="match status" value="1"/>
</dbReference>
<name>A0A8C2X5Z7_CYCLU</name>
<organism evidence="1 2">
    <name type="scientific">Cyclopterus lumpus</name>
    <name type="common">Lumpsucker</name>
    <dbReference type="NCBI Taxonomy" id="8103"/>
    <lineage>
        <taxon>Eukaryota</taxon>
        <taxon>Metazoa</taxon>
        <taxon>Chordata</taxon>
        <taxon>Craniata</taxon>
        <taxon>Vertebrata</taxon>
        <taxon>Euteleostomi</taxon>
        <taxon>Actinopterygii</taxon>
        <taxon>Neopterygii</taxon>
        <taxon>Teleostei</taxon>
        <taxon>Neoteleostei</taxon>
        <taxon>Acanthomorphata</taxon>
        <taxon>Eupercaria</taxon>
        <taxon>Perciformes</taxon>
        <taxon>Cottioidei</taxon>
        <taxon>Cottales</taxon>
        <taxon>Cyclopteridae</taxon>
        <taxon>Cyclopterus</taxon>
    </lineage>
</organism>
<dbReference type="GeneTree" id="ENSGT00950000182912"/>
<dbReference type="Ensembl" id="ENSCLMT00005014860.1">
    <property type="protein sequence ID" value="ENSCLMP00005013912.1"/>
    <property type="gene ID" value="ENSCLMG00005007364.1"/>
</dbReference>
<proteinExistence type="predicted"/>
<protein>
    <submittedName>
        <fullName evidence="1">Uncharacterized protein</fullName>
    </submittedName>
</protein>
<keyword evidence="2" id="KW-1185">Reference proteome</keyword>
<evidence type="ECO:0000313" key="1">
    <source>
        <dbReference type="Ensembl" id="ENSCLMP00005013912.1"/>
    </source>
</evidence>
<sequence length="99" mass="10950">MSHTSMGILTVIAEGTVASPHSLHLESTTAIVLEGRVVMGDLENLPHAMELLFGLIYGLNLEYPQQLRNTVEFIQRVLLSLGPKTLKPKIQSLKNLLMQ</sequence>
<accession>A0A8C2X5Z7</accession>
<reference evidence="1" key="1">
    <citation type="submission" date="2025-08" db="UniProtKB">
        <authorList>
            <consortium name="Ensembl"/>
        </authorList>
    </citation>
    <scope>IDENTIFICATION</scope>
</reference>
<dbReference type="Proteomes" id="UP000694565">
    <property type="component" value="Unplaced"/>
</dbReference>
<dbReference type="PANTHER" id="PTHR31025">
    <property type="entry name" value="SI:CH211-196P9.1-RELATED"/>
    <property type="match status" value="1"/>
</dbReference>
<reference evidence="1" key="2">
    <citation type="submission" date="2025-09" db="UniProtKB">
        <authorList>
            <consortium name="Ensembl"/>
        </authorList>
    </citation>
    <scope>IDENTIFICATION</scope>
</reference>
<evidence type="ECO:0000313" key="2">
    <source>
        <dbReference type="Proteomes" id="UP000694565"/>
    </source>
</evidence>